<proteinExistence type="predicted"/>
<reference evidence="2" key="1">
    <citation type="journal article" date="2012" name="Nature">
        <title>A physical, genetic and functional sequence assembly of the barley genome.</title>
        <authorList>
            <consortium name="The International Barley Genome Sequencing Consortium"/>
            <person name="Mayer K.F."/>
            <person name="Waugh R."/>
            <person name="Brown J.W."/>
            <person name="Schulman A."/>
            <person name="Langridge P."/>
            <person name="Platzer M."/>
            <person name="Fincher G.B."/>
            <person name="Muehlbauer G.J."/>
            <person name="Sato K."/>
            <person name="Close T.J."/>
            <person name="Wise R.P."/>
            <person name="Stein N."/>
        </authorList>
    </citation>
    <scope>NUCLEOTIDE SEQUENCE [LARGE SCALE GENOMIC DNA]</scope>
    <source>
        <strain evidence="2">cv. Morex</strain>
    </source>
</reference>
<dbReference type="Proteomes" id="UP000011116">
    <property type="component" value="Chromosome 6H"/>
</dbReference>
<reference evidence="1" key="3">
    <citation type="submission" date="2022-01" db="UniProtKB">
        <authorList>
            <consortium name="EnsemblPlants"/>
        </authorList>
    </citation>
    <scope>IDENTIFICATION</scope>
    <source>
        <strain evidence="1">subsp. vulgare</strain>
    </source>
</reference>
<organism evidence="1 2">
    <name type="scientific">Hordeum vulgare subsp. vulgare</name>
    <name type="common">Domesticated barley</name>
    <dbReference type="NCBI Taxonomy" id="112509"/>
    <lineage>
        <taxon>Eukaryota</taxon>
        <taxon>Viridiplantae</taxon>
        <taxon>Streptophyta</taxon>
        <taxon>Embryophyta</taxon>
        <taxon>Tracheophyta</taxon>
        <taxon>Spermatophyta</taxon>
        <taxon>Magnoliopsida</taxon>
        <taxon>Liliopsida</taxon>
        <taxon>Poales</taxon>
        <taxon>Poaceae</taxon>
        <taxon>BOP clade</taxon>
        <taxon>Pooideae</taxon>
        <taxon>Triticodae</taxon>
        <taxon>Triticeae</taxon>
        <taxon>Hordeinae</taxon>
        <taxon>Hordeum</taxon>
    </lineage>
</organism>
<reference evidence="1" key="2">
    <citation type="submission" date="2020-10" db="EMBL/GenBank/DDBJ databases">
        <authorList>
            <person name="Scholz U."/>
            <person name="Mascher M."/>
            <person name="Fiebig A."/>
        </authorList>
    </citation>
    <scope>NUCLEOTIDE SEQUENCE [LARGE SCALE GENOMIC DNA]</scope>
    <source>
        <strain evidence="1">cv. Morex</strain>
    </source>
</reference>
<sequence>MDTPDPTLITVEVEVTKSMAGGAAVDLPAGHLRAAPKASSNAIPGKRLNNIIVQGGAPISATTVAATKGGGRPKYRPPARYRDAGNISETEASEAAKKKVVLKRKRAPAANKAPTSSMPATAAVPPVFDGMPERYVRPNCVFFFAAVGVFRSRIRHLFSRSEYAAILEENAVNIEDAPLGYYGYNDMDGGVHDGGK</sequence>
<dbReference type="Gramene" id="HORVU.MOREX.r3.6HG0583220.1">
    <property type="protein sequence ID" value="HORVU.MOREX.r3.6HG0583220.1.CDS1"/>
    <property type="gene ID" value="HORVU.MOREX.r3.6HG0583220"/>
</dbReference>
<protein>
    <submittedName>
        <fullName evidence="1">Uncharacterized protein</fullName>
    </submittedName>
</protein>
<dbReference type="EnsemblPlants" id="HORVU.MOREX.r3.6HG0583220.1">
    <property type="protein sequence ID" value="HORVU.MOREX.r3.6HG0583220.1.CDS1"/>
    <property type="gene ID" value="HORVU.MOREX.r3.6HG0583220"/>
</dbReference>
<name>A0A8I6Z1D4_HORVV</name>
<dbReference type="AlphaFoldDB" id="A0A8I6Z1D4"/>
<accession>A0A8I6Z1D4</accession>
<evidence type="ECO:0000313" key="1">
    <source>
        <dbReference type="EnsemblPlants" id="HORVU.MOREX.r3.6HG0583220.1.CDS1"/>
    </source>
</evidence>
<keyword evidence="2" id="KW-1185">Reference proteome</keyword>
<evidence type="ECO:0000313" key="2">
    <source>
        <dbReference type="Proteomes" id="UP000011116"/>
    </source>
</evidence>